<accession>A0A8T0IT53</accession>
<dbReference type="PANTHER" id="PTHR33159">
    <property type="entry name" value="RPM1-INTERACTING PROTEIN 4 (RIN4) FAMILY PROTEIN"/>
    <property type="match status" value="1"/>
</dbReference>
<feature type="domain" description="RIN4 pathogenic type III effector avirulence factor Avr cleavage site" evidence="2">
    <location>
        <begin position="3"/>
        <end position="33"/>
    </location>
</feature>
<feature type="compositionally biased region" description="Basic and acidic residues" evidence="1">
    <location>
        <begin position="75"/>
        <end position="102"/>
    </location>
</feature>
<dbReference type="EMBL" id="CM026422">
    <property type="protein sequence ID" value="KAG0586307.1"/>
    <property type="molecule type" value="Genomic_DNA"/>
</dbReference>
<dbReference type="AlphaFoldDB" id="A0A8T0IT53"/>
<evidence type="ECO:0000259" key="2">
    <source>
        <dbReference type="Pfam" id="PF05627"/>
    </source>
</evidence>
<dbReference type="PANTHER" id="PTHR33159:SF101">
    <property type="entry name" value="OS04G0379600 PROTEIN"/>
    <property type="match status" value="1"/>
</dbReference>
<feature type="region of interest" description="Disordered" evidence="1">
    <location>
        <begin position="250"/>
        <end position="300"/>
    </location>
</feature>
<dbReference type="Proteomes" id="UP000822688">
    <property type="component" value="Chromosome 2"/>
</dbReference>
<organism evidence="3 4">
    <name type="scientific">Ceratodon purpureus</name>
    <name type="common">Fire moss</name>
    <name type="synonym">Dicranum purpureum</name>
    <dbReference type="NCBI Taxonomy" id="3225"/>
    <lineage>
        <taxon>Eukaryota</taxon>
        <taxon>Viridiplantae</taxon>
        <taxon>Streptophyta</taxon>
        <taxon>Embryophyta</taxon>
        <taxon>Bryophyta</taxon>
        <taxon>Bryophytina</taxon>
        <taxon>Bryopsida</taxon>
        <taxon>Dicranidae</taxon>
        <taxon>Pseudoditrichales</taxon>
        <taxon>Ditrichaceae</taxon>
        <taxon>Ceratodon</taxon>
    </lineage>
</organism>
<feature type="compositionally biased region" description="Basic and acidic residues" evidence="1">
    <location>
        <begin position="130"/>
        <end position="158"/>
    </location>
</feature>
<feature type="compositionally biased region" description="Low complexity" evidence="1">
    <location>
        <begin position="289"/>
        <end position="299"/>
    </location>
</feature>
<protein>
    <recommendedName>
        <fullName evidence="2">RIN4 pathogenic type III effector avirulence factor Avr cleavage site domain-containing protein</fullName>
    </recommendedName>
</protein>
<dbReference type="InterPro" id="IPR040387">
    <property type="entry name" value="RIN4/NOI4"/>
</dbReference>
<sequence>MARPHVPKFGAWDSNGGNGSAYTAVFDHARTGKGGKPINPNDPSENPDLAAQIYGGSGAPQRHNERPPPRARPAPNDHDEAVNRPRHERRSSREDLDVRRSSDPPGRQPPSHDQPPTRRPPGGVAGRGGAEPRPRPDRDGSSHNTDRDGSSHNADRSPAHPYGNRVGARETGRGAASPAWDRRGRHPSGGDEGSVMAPGTPKTRLRPGARPEEPPAKGGALPKFGAWDVKDPNAGDGFTMIFQKLSNEKKEGGPVHIPRLNSDQPPSHEGSYGKHQNQSDGSRGHKKQSSSQPVSMRSSCVPCPRQLKGYVIEGHFYLSREPEKVDIIMSCGIYQYFELRAGSFRTSTKIRISCDHNEMIYKV</sequence>
<reference evidence="3" key="1">
    <citation type="submission" date="2020-06" db="EMBL/GenBank/DDBJ databases">
        <title>WGS assembly of Ceratodon purpureus strain R40.</title>
        <authorList>
            <person name="Carey S.B."/>
            <person name="Jenkins J."/>
            <person name="Shu S."/>
            <person name="Lovell J.T."/>
            <person name="Sreedasyam A."/>
            <person name="Maumus F."/>
            <person name="Tiley G.P."/>
            <person name="Fernandez-Pozo N."/>
            <person name="Barry K."/>
            <person name="Chen C."/>
            <person name="Wang M."/>
            <person name="Lipzen A."/>
            <person name="Daum C."/>
            <person name="Saski C.A."/>
            <person name="Payton A.C."/>
            <person name="Mcbreen J.C."/>
            <person name="Conrad R.E."/>
            <person name="Kollar L.M."/>
            <person name="Olsson S."/>
            <person name="Huttunen S."/>
            <person name="Landis J.B."/>
            <person name="Wickett N.J."/>
            <person name="Johnson M.G."/>
            <person name="Rensing S.A."/>
            <person name="Grimwood J."/>
            <person name="Schmutz J."/>
            <person name="Mcdaniel S.F."/>
        </authorList>
    </citation>
    <scope>NUCLEOTIDE SEQUENCE</scope>
    <source>
        <strain evidence="3">R40</strain>
    </source>
</reference>
<evidence type="ECO:0000313" key="3">
    <source>
        <dbReference type="EMBL" id="KAG0586307.1"/>
    </source>
</evidence>
<dbReference type="InterPro" id="IPR008700">
    <property type="entry name" value="TypeIII_avirulence_cleave"/>
</dbReference>
<proteinExistence type="predicted"/>
<evidence type="ECO:0000313" key="4">
    <source>
        <dbReference type="Proteomes" id="UP000822688"/>
    </source>
</evidence>
<comment type="caution">
    <text evidence="3">The sequence shown here is derived from an EMBL/GenBank/DDBJ whole genome shotgun (WGS) entry which is preliminary data.</text>
</comment>
<feature type="region of interest" description="Disordered" evidence="1">
    <location>
        <begin position="1"/>
        <end position="228"/>
    </location>
</feature>
<keyword evidence="4" id="KW-1185">Reference proteome</keyword>
<feature type="domain" description="RIN4 pathogenic type III effector avirulence factor Avr cleavage site" evidence="2">
    <location>
        <begin position="217"/>
        <end position="250"/>
    </location>
</feature>
<gene>
    <name evidence="3" type="ORF">KC19_2G081000</name>
</gene>
<name>A0A8T0IT53_CERPU</name>
<evidence type="ECO:0000256" key="1">
    <source>
        <dbReference type="SAM" id="MobiDB-lite"/>
    </source>
</evidence>
<dbReference type="Pfam" id="PF05627">
    <property type="entry name" value="AvrRpt-cleavage"/>
    <property type="match status" value="2"/>
</dbReference>